<feature type="compositionally biased region" description="Low complexity" evidence="1">
    <location>
        <begin position="57"/>
        <end position="83"/>
    </location>
</feature>
<dbReference type="EMBL" id="KB007901">
    <property type="protein sequence ID" value="ELR21656.1"/>
    <property type="molecule type" value="Genomic_DNA"/>
</dbReference>
<dbReference type="CDD" id="cd00130">
    <property type="entry name" value="PAS"/>
    <property type="match status" value="1"/>
</dbReference>
<organism evidence="4 5">
    <name type="scientific">Acanthamoeba castellanii (strain ATCC 30010 / Neff)</name>
    <dbReference type="NCBI Taxonomy" id="1257118"/>
    <lineage>
        <taxon>Eukaryota</taxon>
        <taxon>Amoebozoa</taxon>
        <taxon>Discosea</taxon>
        <taxon>Longamoebia</taxon>
        <taxon>Centramoebida</taxon>
        <taxon>Acanthamoebidae</taxon>
        <taxon>Acanthamoeba</taxon>
    </lineage>
</organism>
<evidence type="ECO:0000313" key="5">
    <source>
        <dbReference type="Proteomes" id="UP000011083"/>
    </source>
</evidence>
<reference evidence="4 5" key="1">
    <citation type="journal article" date="2013" name="Genome Biol.">
        <title>Genome of Acanthamoeba castellanii highlights extensive lateral gene transfer and early evolution of tyrosine kinase signaling.</title>
        <authorList>
            <person name="Clarke M."/>
            <person name="Lohan A.J."/>
            <person name="Liu B."/>
            <person name="Lagkouvardos I."/>
            <person name="Roy S."/>
            <person name="Zafar N."/>
            <person name="Bertelli C."/>
            <person name="Schilde C."/>
            <person name="Kianianmomeni A."/>
            <person name="Burglin T.R."/>
            <person name="Frech C."/>
            <person name="Turcotte B."/>
            <person name="Kopec K.O."/>
            <person name="Synnott J.M."/>
            <person name="Choo C."/>
            <person name="Paponov I."/>
            <person name="Finkler A."/>
            <person name="Soon Heng Tan C."/>
            <person name="Hutchins A.P."/>
            <person name="Weinmeier T."/>
            <person name="Rattei T."/>
            <person name="Chu J.S."/>
            <person name="Gimenez G."/>
            <person name="Irimia M."/>
            <person name="Rigden D.J."/>
            <person name="Fitzpatrick D.A."/>
            <person name="Lorenzo-Morales J."/>
            <person name="Bateman A."/>
            <person name="Chiu C.H."/>
            <person name="Tang P."/>
            <person name="Hegemann P."/>
            <person name="Fromm H."/>
            <person name="Raoult D."/>
            <person name="Greub G."/>
            <person name="Miranda-Saavedra D."/>
            <person name="Chen N."/>
            <person name="Nash P."/>
            <person name="Ginger M.L."/>
            <person name="Horn M."/>
            <person name="Schaap P."/>
            <person name="Caler L."/>
            <person name="Loftus B."/>
        </authorList>
    </citation>
    <scope>NUCLEOTIDE SEQUENCE [LARGE SCALE GENOMIC DNA]</scope>
    <source>
        <strain evidence="4 5">Neff</strain>
    </source>
</reference>
<dbReference type="InterPro" id="IPR035965">
    <property type="entry name" value="PAS-like_dom_sf"/>
</dbReference>
<proteinExistence type="predicted"/>
<evidence type="ECO:0000259" key="3">
    <source>
        <dbReference type="Pfam" id="PF00989"/>
    </source>
</evidence>
<keyword evidence="2" id="KW-0812">Transmembrane</keyword>
<dbReference type="AlphaFoldDB" id="L8HBA3"/>
<evidence type="ECO:0000256" key="1">
    <source>
        <dbReference type="SAM" id="MobiDB-lite"/>
    </source>
</evidence>
<dbReference type="VEuPathDB" id="AmoebaDB:ACA1_230310"/>
<dbReference type="InterPro" id="IPR013767">
    <property type="entry name" value="PAS_fold"/>
</dbReference>
<accession>L8HBA3</accession>
<sequence>MQDMQRSVGAMKHDVLQLSAAQASMSYAQNDMRHALETLPLAMTIGHALQKCSLSRSRPLTSSSSSFSWSSSSSSSSSTSPRSALTTFTSFDGSRLASLFPFLADFRLHQRNVPFAIDDVSKPMGAICPIEKPPKKGGKPRDLWHPPRRKPVLALFNQAFCDMLQYQAHELQGSSIAHFMLPDPDPEVQHQFMTRMMARTFGDVGDVVPISPRMRTKDGRLIRAEVKHQSFFSAEGRRQAGTSCLQTSGHSSKMAITITITILIILTTILLIAIILIIILITIILIIILIIILTITILILFTILLLIIAKGMCHASSSNGVTAAVPRWKRNRSRAWTTKPYWQRCSRRAWGSTSRRTHEKPSRQRWHTVP</sequence>
<dbReference type="GeneID" id="14922563"/>
<dbReference type="InterPro" id="IPR000014">
    <property type="entry name" value="PAS"/>
</dbReference>
<keyword evidence="2" id="KW-1133">Transmembrane helix</keyword>
<protein>
    <recommendedName>
        <fullName evidence="3">PAS fold domain-containing protein</fullName>
    </recommendedName>
</protein>
<feature type="region of interest" description="Disordered" evidence="1">
    <location>
        <begin position="57"/>
        <end position="84"/>
    </location>
</feature>
<evidence type="ECO:0000256" key="2">
    <source>
        <dbReference type="SAM" id="Phobius"/>
    </source>
</evidence>
<keyword evidence="2" id="KW-0472">Membrane</keyword>
<feature type="domain" description="PAS fold" evidence="3">
    <location>
        <begin position="155"/>
        <end position="238"/>
    </location>
</feature>
<dbReference type="RefSeq" id="XP_004346601.1">
    <property type="nucleotide sequence ID" value="XM_004346551.1"/>
</dbReference>
<dbReference type="NCBIfam" id="TIGR00229">
    <property type="entry name" value="sensory_box"/>
    <property type="match status" value="1"/>
</dbReference>
<feature type="transmembrane region" description="Helical" evidence="2">
    <location>
        <begin position="285"/>
        <end position="309"/>
    </location>
</feature>
<dbReference type="Proteomes" id="UP000011083">
    <property type="component" value="Unassembled WGS sequence"/>
</dbReference>
<dbReference type="KEGG" id="acan:ACA1_230310"/>
<gene>
    <name evidence="4" type="ORF">ACA1_230310</name>
</gene>
<dbReference type="GO" id="GO:0006355">
    <property type="term" value="P:regulation of DNA-templated transcription"/>
    <property type="evidence" value="ECO:0007669"/>
    <property type="project" value="InterPro"/>
</dbReference>
<evidence type="ECO:0000313" key="4">
    <source>
        <dbReference type="EMBL" id="ELR21656.1"/>
    </source>
</evidence>
<feature type="transmembrane region" description="Helical" evidence="2">
    <location>
        <begin position="255"/>
        <end position="279"/>
    </location>
</feature>
<dbReference type="Pfam" id="PF00989">
    <property type="entry name" value="PAS"/>
    <property type="match status" value="1"/>
</dbReference>
<name>L8HBA3_ACACF</name>
<dbReference type="Gene3D" id="3.30.450.20">
    <property type="entry name" value="PAS domain"/>
    <property type="match status" value="1"/>
</dbReference>
<keyword evidence="5" id="KW-1185">Reference proteome</keyword>
<dbReference type="SUPFAM" id="SSF55785">
    <property type="entry name" value="PYP-like sensor domain (PAS domain)"/>
    <property type="match status" value="1"/>
</dbReference>